<proteinExistence type="predicted"/>
<dbReference type="OMA" id="LNESMAY"/>
<dbReference type="Gene3D" id="2.130.10.10">
    <property type="entry name" value="YVTN repeat-like/Quinoprotein amine dehydrogenase"/>
    <property type="match status" value="2"/>
</dbReference>
<sequence length="480" mass="54153">MSEFLLSLRNRDDSQKNPLEDDLFVLSSKYMKLKSENQSLQQQKQELQDKYKSLEKGDATVGETDINELKSKLISLYREKEALSTNYKQILDQKNQKLMDKKLADEDIAHLQSKKKQIEEEIQNNFNTKNTLEKEVKSVDDELAAILKDQEKIQVEIARAENETNIYREKLNESMAYIKEAENHSSHMPMQKFLHKFEAHGSGINAIAFGPNYKTFITVGDDKKLIKWNLPSLSQAVNIPTVGIVNNIRYSEEAQALSLSCQDKAIRILDLTNDRFKAELKTHSDQATDSCWISKIQLLSASKDRTVKLYDINRLACIHTFITISSSYSITPTPANNLYAVGCFDQKIRFIDPRDRKIVNTIDLKSGAVLSIIPSITGDVIYSLGLGGKLVATSVKTMTVMQEWKSNDLEIKNYNSKISISPDGGYVAVPSQKGCALLFDVLSASMPIVLDHKKEPVISTAYAGNMLITGTADKNLYFWV</sequence>
<dbReference type="PANTHER" id="PTHR19878:SF8">
    <property type="entry name" value="AUTOPHAGY-RELATED 16, ISOFORM F"/>
    <property type="match status" value="1"/>
</dbReference>
<dbReference type="OrthoDB" id="538223at2759"/>
<dbReference type="InParanoid" id="A2E6A6"/>
<evidence type="ECO:0000313" key="3">
    <source>
        <dbReference type="EMBL" id="EAY11829.1"/>
    </source>
</evidence>
<evidence type="ECO:0000256" key="1">
    <source>
        <dbReference type="PROSITE-ProRule" id="PRU00221"/>
    </source>
</evidence>
<keyword evidence="1" id="KW-0853">WD repeat</keyword>
<feature type="repeat" description="WD" evidence="1">
    <location>
        <begin position="197"/>
        <end position="238"/>
    </location>
</feature>
<dbReference type="InterPro" id="IPR036322">
    <property type="entry name" value="WD40_repeat_dom_sf"/>
</dbReference>
<name>A2E6A6_TRIV3</name>
<protein>
    <submittedName>
        <fullName evidence="3">Uncharacterized protein</fullName>
    </submittedName>
</protein>
<feature type="coiled-coil region" evidence="2">
    <location>
        <begin position="30"/>
        <end position="170"/>
    </location>
</feature>
<dbReference type="SMR" id="A2E6A6"/>
<evidence type="ECO:0000256" key="2">
    <source>
        <dbReference type="SAM" id="Coils"/>
    </source>
</evidence>
<dbReference type="PROSITE" id="PS50082">
    <property type="entry name" value="WD_REPEATS_2"/>
    <property type="match status" value="1"/>
</dbReference>
<dbReference type="InterPro" id="IPR045160">
    <property type="entry name" value="ATG16"/>
</dbReference>
<gene>
    <name evidence="3" type="ORF">TVAG_459010</name>
</gene>
<dbReference type="PROSITE" id="PS50294">
    <property type="entry name" value="WD_REPEATS_REGION"/>
    <property type="match status" value="1"/>
</dbReference>
<reference evidence="3" key="1">
    <citation type="submission" date="2006-10" db="EMBL/GenBank/DDBJ databases">
        <authorList>
            <person name="Amadeo P."/>
            <person name="Zhao Q."/>
            <person name="Wortman J."/>
            <person name="Fraser-Liggett C."/>
            <person name="Carlton J."/>
        </authorList>
    </citation>
    <scope>NUCLEOTIDE SEQUENCE</scope>
    <source>
        <strain evidence="3">G3</strain>
    </source>
</reference>
<dbReference type="Proteomes" id="UP000001542">
    <property type="component" value="Unassembled WGS sequence"/>
</dbReference>
<keyword evidence="2" id="KW-0175">Coiled coil</keyword>
<organism evidence="3 4">
    <name type="scientific">Trichomonas vaginalis (strain ATCC PRA-98 / G3)</name>
    <dbReference type="NCBI Taxonomy" id="412133"/>
    <lineage>
        <taxon>Eukaryota</taxon>
        <taxon>Metamonada</taxon>
        <taxon>Parabasalia</taxon>
        <taxon>Trichomonadida</taxon>
        <taxon>Trichomonadidae</taxon>
        <taxon>Trichomonas</taxon>
    </lineage>
</organism>
<dbReference type="Pfam" id="PF00400">
    <property type="entry name" value="WD40"/>
    <property type="match status" value="2"/>
</dbReference>
<evidence type="ECO:0000313" key="4">
    <source>
        <dbReference type="Proteomes" id="UP000001542"/>
    </source>
</evidence>
<accession>A2E6A6</accession>
<dbReference type="RefSeq" id="XP_001324052.1">
    <property type="nucleotide sequence ID" value="XM_001324017.1"/>
</dbReference>
<dbReference type="VEuPathDB" id="TrichDB:TVAGG3_0394660"/>
<dbReference type="InterPro" id="IPR015943">
    <property type="entry name" value="WD40/YVTN_repeat-like_dom_sf"/>
</dbReference>
<dbReference type="VEuPathDB" id="TrichDB:TVAG_459010"/>
<dbReference type="STRING" id="5722.A2E6A6"/>
<dbReference type="KEGG" id="tva:4769787"/>
<dbReference type="SUPFAM" id="SSF50978">
    <property type="entry name" value="WD40 repeat-like"/>
    <property type="match status" value="1"/>
</dbReference>
<dbReference type="AlphaFoldDB" id="A2E6A6"/>
<dbReference type="EMBL" id="DS113312">
    <property type="protein sequence ID" value="EAY11829.1"/>
    <property type="molecule type" value="Genomic_DNA"/>
</dbReference>
<dbReference type="SMART" id="SM00320">
    <property type="entry name" value="WD40"/>
    <property type="match status" value="4"/>
</dbReference>
<reference evidence="3" key="2">
    <citation type="journal article" date="2007" name="Science">
        <title>Draft genome sequence of the sexually transmitted pathogen Trichomonas vaginalis.</title>
        <authorList>
            <person name="Carlton J.M."/>
            <person name="Hirt R.P."/>
            <person name="Silva J.C."/>
            <person name="Delcher A.L."/>
            <person name="Schatz M."/>
            <person name="Zhao Q."/>
            <person name="Wortman J.R."/>
            <person name="Bidwell S.L."/>
            <person name="Alsmark U.C.M."/>
            <person name="Besteiro S."/>
            <person name="Sicheritz-Ponten T."/>
            <person name="Noel C.J."/>
            <person name="Dacks J.B."/>
            <person name="Foster P.G."/>
            <person name="Simillion C."/>
            <person name="Van de Peer Y."/>
            <person name="Miranda-Saavedra D."/>
            <person name="Barton G.J."/>
            <person name="Westrop G.D."/>
            <person name="Mueller S."/>
            <person name="Dessi D."/>
            <person name="Fiori P.L."/>
            <person name="Ren Q."/>
            <person name="Paulsen I."/>
            <person name="Zhang H."/>
            <person name="Bastida-Corcuera F.D."/>
            <person name="Simoes-Barbosa A."/>
            <person name="Brown M.T."/>
            <person name="Hayes R.D."/>
            <person name="Mukherjee M."/>
            <person name="Okumura C.Y."/>
            <person name="Schneider R."/>
            <person name="Smith A.J."/>
            <person name="Vanacova S."/>
            <person name="Villalvazo M."/>
            <person name="Haas B.J."/>
            <person name="Pertea M."/>
            <person name="Feldblyum T.V."/>
            <person name="Utterback T.R."/>
            <person name="Shu C.L."/>
            <person name="Osoegawa K."/>
            <person name="de Jong P.J."/>
            <person name="Hrdy I."/>
            <person name="Horvathova L."/>
            <person name="Zubacova Z."/>
            <person name="Dolezal P."/>
            <person name="Malik S.B."/>
            <person name="Logsdon J.M. Jr."/>
            <person name="Henze K."/>
            <person name="Gupta A."/>
            <person name="Wang C.C."/>
            <person name="Dunne R.L."/>
            <person name="Upcroft J.A."/>
            <person name="Upcroft P."/>
            <person name="White O."/>
            <person name="Salzberg S.L."/>
            <person name="Tang P."/>
            <person name="Chiu C.-H."/>
            <person name="Lee Y.-S."/>
            <person name="Embley T.M."/>
            <person name="Coombs G.H."/>
            <person name="Mottram J.C."/>
            <person name="Tachezy J."/>
            <person name="Fraser-Liggett C.M."/>
            <person name="Johnson P.J."/>
        </authorList>
    </citation>
    <scope>NUCLEOTIDE SEQUENCE [LARGE SCALE GENOMIC DNA]</scope>
    <source>
        <strain evidence="3">G3</strain>
    </source>
</reference>
<dbReference type="eggNOG" id="KOG0288">
    <property type="taxonomic scope" value="Eukaryota"/>
</dbReference>
<dbReference type="GO" id="GO:0000045">
    <property type="term" value="P:autophagosome assembly"/>
    <property type="evidence" value="ECO:0007669"/>
    <property type="project" value="InterPro"/>
</dbReference>
<dbReference type="PANTHER" id="PTHR19878">
    <property type="entry name" value="AUTOPHAGY PROTEIN 16-LIKE"/>
    <property type="match status" value="1"/>
</dbReference>
<dbReference type="InterPro" id="IPR001680">
    <property type="entry name" value="WD40_rpt"/>
</dbReference>
<keyword evidence="4" id="KW-1185">Reference proteome</keyword>